<evidence type="ECO:0000256" key="5">
    <source>
        <dbReference type="PROSITE-ProRule" id="PRU00042"/>
    </source>
</evidence>
<keyword evidence="4" id="KW-0862">Zinc</keyword>
<dbReference type="AlphaFoldDB" id="A0ABD2W237"/>
<keyword evidence="3 5" id="KW-0863">Zinc-finger</keyword>
<dbReference type="EMBL" id="JBJJXI010000144">
    <property type="protein sequence ID" value="KAL3386784.1"/>
    <property type="molecule type" value="Genomic_DNA"/>
</dbReference>
<feature type="domain" description="C2H2-type" evidence="6">
    <location>
        <begin position="272"/>
        <end position="300"/>
    </location>
</feature>
<dbReference type="GO" id="GO:0008270">
    <property type="term" value="F:zinc ion binding"/>
    <property type="evidence" value="ECO:0007669"/>
    <property type="project" value="UniProtKB-KW"/>
</dbReference>
<dbReference type="Gene3D" id="3.30.160.60">
    <property type="entry name" value="Classic Zinc Finger"/>
    <property type="match status" value="5"/>
</dbReference>
<comment type="caution">
    <text evidence="7">The sequence shown here is derived from an EMBL/GenBank/DDBJ whole genome shotgun (WGS) entry which is preliminary data.</text>
</comment>
<dbReference type="SUPFAM" id="SSF57667">
    <property type="entry name" value="beta-beta-alpha zinc fingers"/>
    <property type="match status" value="3"/>
</dbReference>
<feature type="domain" description="C2H2-type" evidence="6">
    <location>
        <begin position="160"/>
        <end position="183"/>
    </location>
</feature>
<dbReference type="FunFam" id="3.30.160.60:FF:000446">
    <property type="entry name" value="Zinc finger protein"/>
    <property type="match status" value="1"/>
</dbReference>
<feature type="domain" description="C2H2-type" evidence="6">
    <location>
        <begin position="188"/>
        <end position="213"/>
    </location>
</feature>
<dbReference type="PROSITE" id="PS00028">
    <property type="entry name" value="ZINC_FINGER_C2H2_1"/>
    <property type="match status" value="4"/>
</dbReference>
<accession>A0ABD2W237</accession>
<dbReference type="SMART" id="SM00355">
    <property type="entry name" value="ZnF_C2H2"/>
    <property type="match status" value="5"/>
</dbReference>
<proteinExistence type="predicted"/>
<evidence type="ECO:0000313" key="7">
    <source>
        <dbReference type="EMBL" id="KAL3386784.1"/>
    </source>
</evidence>
<evidence type="ECO:0000256" key="3">
    <source>
        <dbReference type="ARBA" id="ARBA00022771"/>
    </source>
</evidence>
<organism evidence="7 8">
    <name type="scientific">Trichogramma kaykai</name>
    <dbReference type="NCBI Taxonomy" id="54128"/>
    <lineage>
        <taxon>Eukaryota</taxon>
        <taxon>Metazoa</taxon>
        <taxon>Ecdysozoa</taxon>
        <taxon>Arthropoda</taxon>
        <taxon>Hexapoda</taxon>
        <taxon>Insecta</taxon>
        <taxon>Pterygota</taxon>
        <taxon>Neoptera</taxon>
        <taxon>Endopterygota</taxon>
        <taxon>Hymenoptera</taxon>
        <taxon>Apocrita</taxon>
        <taxon>Proctotrupomorpha</taxon>
        <taxon>Chalcidoidea</taxon>
        <taxon>Trichogrammatidae</taxon>
        <taxon>Trichogramma</taxon>
    </lineage>
</organism>
<gene>
    <name evidence="7" type="ORF">TKK_017832</name>
</gene>
<evidence type="ECO:0000259" key="6">
    <source>
        <dbReference type="PROSITE" id="PS50157"/>
    </source>
</evidence>
<dbReference type="GO" id="GO:0005634">
    <property type="term" value="C:nucleus"/>
    <property type="evidence" value="ECO:0007669"/>
    <property type="project" value="UniProtKB-ARBA"/>
</dbReference>
<evidence type="ECO:0000313" key="8">
    <source>
        <dbReference type="Proteomes" id="UP001627154"/>
    </source>
</evidence>
<reference evidence="7 8" key="1">
    <citation type="journal article" date="2024" name="bioRxiv">
        <title>A reference genome for Trichogramma kaykai: A tiny desert-dwelling parasitoid wasp with competing sex-ratio distorters.</title>
        <authorList>
            <person name="Culotta J."/>
            <person name="Lindsey A.R."/>
        </authorList>
    </citation>
    <scope>NUCLEOTIDE SEQUENCE [LARGE SCALE GENOMIC DNA]</scope>
    <source>
        <strain evidence="7 8">KSX58</strain>
    </source>
</reference>
<protein>
    <recommendedName>
        <fullName evidence="6">C2H2-type domain-containing protein</fullName>
    </recommendedName>
</protein>
<keyword evidence="8" id="KW-1185">Reference proteome</keyword>
<dbReference type="PANTHER" id="PTHR24409">
    <property type="entry name" value="ZINC FINGER PROTEIN 142"/>
    <property type="match status" value="1"/>
</dbReference>
<sequence length="305" mass="34890">MESSGLFNSDVRVKEEPGDVSLSENYSGMIDKKPDFENFQLLLFPRENSIHTIRKCEENNEIELDNELEIVAECEDVKPNIYSLAVKKIDDQFHSHLQNLKYTNDYTTQSTIKIENAEKVKPEFFDDVVKDSNSNLDRELSEKNKKISVTKKFVFTGNNNNCDTCGKTFGRNYHLKRHIDSVHDKITHTCGVCGKKIANKSYLRKHMDSVHNGIAYVCDACGKSFSLKSRRKIHIDVVHKIITHPCDIGGKNFNRKDNLKIHIDSVHRKITHVCDMCGKKFTQKGNLKTHVDAKHSNGTYGKNSK</sequence>
<dbReference type="InterPro" id="IPR036236">
    <property type="entry name" value="Znf_C2H2_sf"/>
</dbReference>
<evidence type="ECO:0000256" key="1">
    <source>
        <dbReference type="ARBA" id="ARBA00022723"/>
    </source>
</evidence>
<dbReference type="PANTHER" id="PTHR24409:SF295">
    <property type="entry name" value="AZ2-RELATED"/>
    <property type="match status" value="1"/>
</dbReference>
<dbReference type="InterPro" id="IPR013087">
    <property type="entry name" value="Znf_C2H2_type"/>
</dbReference>
<keyword evidence="2" id="KW-0677">Repeat</keyword>
<dbReference type="Proteomes" id="UP001627154">
    <property type="component" value="Unassembled WGS sequence"/>
</dbReference>
<dbReference type="Pfam" id="PF00096">
    <property type="entry name" value="zf-C2H2"/>
    <property type="match status" value="3"/>
</dbReference>
<dbReference type="PROSITE" id="PS50157">
    <property type="entry name" value="ZINC_FINGER_C2H2_2"/>
    <property type="match status" value="4"/>
</dbReference>
<keyword evidence="1" id="KW-0479">Metal-binding</keyword>
<evidence type="ECO:0000256" key="4">
    <source>
        <dbReference type="ARBA" id="ARBA00022833"/>
    </source>
</evidence>
<feature type="domain" description="C2H2-type" evidence="6">
    <location>
        <begin position="216"/>
        <end position="239"/>
    </location>
</feature>
<name>A0ABD2W237_9HYME</name>
<evidence type="ECO:0000256" key="2">
    <source>
        <dbReference type="ARBA" id="ARBA00022737"/>
    </source>
</evidence>